<comment type="caution">
    <text evidence="2">The sequence shown here is derived from an EMBL/GenBank/DDBJ whole genome shotgun (WGS) entry which is preliminary data.</text>
</comment>
<name>A0A9Q9UK69_9ENTR</name>
<proteinExistence type="predicted"/>
<dbReference type="AlphaFoldDB" id="A0A9Q9UK69"/>
<dbReference type="RefSeq" id="WP_235894126.1">
    <property type="nucleotide sequence ID" value="NZ_CABGGO010000012.1"/>
</dbReference>
<sequence>MMRFRFLLPLLLLLATSARSIADSLVYIWQRVWQRVWQGGHAAALRESHDLFSTLRVLGLQIYPREGARIARVNTSLLQRDGRPVWLVVRLDGSWTRQLFFRK</sequence>
<dbReference type="Proteomes" id="UP000318567">
    <property type="component" value="Unassembled WGS sequence"/>
</dbReference>
<gene>
    <name evidence="2" type="ORF">SB6410_01302</name>
</gene>
<feature type="chain" id="PRO_5040369371" evidence="1">
    <location>
        <begin position="23"/>
        <end position="103"/>
    </location>
</feature>
<evidence type="ECO:0000313" key="3">
    <source>
        <dbReference type="Proteomes" id="UP000318567"/>
    </source>
</evidence>
<accession>A0A9Q9UK69</accession>
<evidence type="ECO:0000256" key="1">
    <source>
        <dbReference type="SAM" id="SignalP"/>
    </source>
</evidence>
<protein>
    <submittedName>
        <fullName evidence="2">Uncharacterized protein</fullName>
    </submittedName>
</protein>
<reference evidence="2 3" key="1">
    <citation type="submission" date="2019-07" db="EMBL/GenBank/DDBJ databases">
        <authorList>
            <person name="Brisse S."/>
            <person name="Rodrigues C."/>
            <person name="Thorpe H."/>
        </authorList>
    </citation>
    <scope>NUCLEOTIDE SEQUENCE [LARGE SCALE GENOMIC DNA]</scope>
    <source>
        <strain evidence="2">SB6410</strain>
    </source>
</reference>
<organism evidence="2 3">
    <name type="scientific">Klebsiella pasteurii</name>
    <dbReference type="NCBI Taxonomy" id="2587529"/>
    <lineage>
        <taxon>Bacteria</taxon>
        <taxon>Pseudomonadati</taxon>
        <taxon>Pseudomonadota</taxon>
        <taxon>Gammaproteobacteria</taxon>
        <taxon>Enterobacterales</taxon>
        <taxon>Enterobacteriaceae</taxon>
        <taxon>Klebsiella/Raoultella group</taxon>
        <taxon>Klebsiella</taxon>
    </lineage>
</organism>
<feature type="signal peptide" evidence="1">
    <location>
        <begin position="1"/>
        <end position="22"/>
    </location>
</feature>
<dbReference type="EMBL" id="CABGGO010000012">
    <property type="protein sequence ID" value="VUS44852.1"/>
    <property type="molecule type" value="Genomic_DNA"/>
</dbReference>
<keyword evidence="1" id="KW-0732">Signal</keyword>
<evidence type="ECO:0000313" key="2">
    <source>
        <dbReference type="EMBL" id="VUS44852.1"/>
    </source>
</evidence>